<name>A0A8D9E026_9HEMI</name>
<evidence type="ECO:0000313" key="5">
    <source>
        <dbReference type="EMBL" id="CAG6735612.1"/>
    </source>
</evidence>
<reference evidence="5" key="1">
    <citation type="submission" date="2021-05" db="EMBL/GenBank/DDBJ databases">
        <authorList>
            <person name="Alioto T."/>
            <person name="Alioto T."/>
            <person name="Gomez Garrido J."/>
        </authorList>
    </citation>
    <scope>NUCLEOTIDE SEQUENCE</scope>
</reference>
<proteinExistence type="predicted"/>
<feature type="domain" description="DDE Tnp4" evidence="4">
    <location>
        <begin position="318"/>
        <end position="480"/>
    </location>
</feature>
<organism evidence="5">
    <name type="scientific">Cacopsylla melanoneura</name>
    <dbReference type="NCBI Taxonomy" id="428564"/>
    <lineage>
        <taxon>Eukaryota</taxon>
        <taxon>Metazoa</taxon>
        <taxon>Ecdysozoa</taxon>
        <taxon>Arthropoda</taxon>
        <taxon>Hexapoda</taxon>
        <taxon>Insecta</taxon>
        <taxon>Pterygota</taxon>
        <taxon>Neoptera</taxon>
        <taxon>Paraneoptera</taxon>
        <taxon>Hemiptera</taxon>
        <taxon>Sternorrhyncha</taxon>
        <taxon>Psylloidea</taxon>
        <taxon>Psyllidae</taxon>
        <taxon>Psyllinae</taxon>
        <taxon>Cacopsylla</taxon>
    </lineage>
</organism>
<dbReference type="PANTHER" id="PTHR23080:SF144">
    <property type="entry name" value="SPINDLE AND KINETOCHORE ASSOCIATED COMPLEX SUBUNIT 3"/>
    <property type="match status" value="1"/>
</dbReference>
<dbReference type="Pfam" id="PF13359">
    <property type="entry name" value="DDE_Tnp_4"/>
    <property type="match status" value="1"/>
</dbReference>
<evidence type="ECO:0000256" key="2">
    <source>
        <dbReference type="ARBA" id="ARBA00022723"/>
    </source>
</evidence>
<accession>A0A8D9E026</accession>
<dbReference type="PANTHER" id="PTHR23080">
    <property type="entry name" value="THAP DOMAIN PROTEIN"/>
    <property type="match status" value="1"/>
</dbReference>
<dbReference type="GO" id="GO:0046872">
    <property type="term" value="F:metal ion binding"/>
    <property type="evidence" value="ECO:0007669"/>
    <property type="project" value="UniProtKB-KW"/>
</dbReference>
<evidence type="ECO:0000259" key="4">
    <source>
        <dbReference type="Pfam" id="PF13359"/>
    </source>
</evidence>
<dbReference type="InterPro" id="IPR027806">
    <property type="entry name" value="HARBI1_dom"/>
</dbReference>
<protein>
    <recommendedName>
        <fullName evidence="4">DDE Tnp4 domain-containing protein</fullName>
    </recommendedName>
</protein>
<sequence>MENYVKFTMFPRTPIILKPGVCPHKFECQSMRTETHPVKRKQNLLSKRKEEEDRRTMVEHMIVSESEDEEMIDNPDLAIQELQIPETTFDPSNIPSTSQAIPVSHAYSVETVDKGIQVKIKPFHFRSVKVQCTVNSVDCSVQAVPDLVDVGTSTVEKLNLADIFSSDDDDDDIESLPTDSVASEYHPTSNSQSSDTISPIPLKKHFDELKNRVNTNTMLYLGLPTNASFVIGVLATYCKCTERDIYLCLKKIRLNEPYSILSYEFDLSPTYLGTIFRNVLPRVAECLEKFIFWPSKSQVFLNLPIPFRARFSKVVAIIDCFELEIQKPSNSLHQAMTWSAYKKCNTLKYLIACTPDGTCCFISEGWGGRTSDSVILKKSGFLDLIEPGVQIMADRGFKHVEKDIAEKGAMLVRPPSVVGTETFSKADARLTKQIAALRIHVERVIGRLRNFNILTPHVCLDNKLVPLVDAITKVVCALTNLQSPLIK</sequence>
<dbReference type="AlphaFoldDB" id="A0A8D9E026"/>
<comment type="cofactor">
    <cofactor evidence="1">
        <name>a divalent metal cation</name>
        <dbReference type="ChEBI" id="CHEBI:60240"/>
    </cofactor>
</comment>
<keyword evidence="2" id="KW-0479">Metal-binding</keyword>
<feature type="compositionally biased region" description="Polar residues" evidence="3">
    <location>
        <begin position="177"/>
        <end position="197"/>
    </location>
</feature>
<feature type="region of interest" description="Disordered" evidence="3">
    <location>
        <begin position="169"/>
        <end position="197"/>
    </location>
</feature>
<evidence type="ECO:0000256" key="3">
    <source>
        <dbReference type="SAM" id="MobiDB-lite"/>
    </source>
</evidence>
<evidence type="ECO:0000256" key="1">
    <source>
        <dbReference type="ARBA" id="ARBA00001968"/>
    </source>
</evidence>
<dbReference type="EMBL" id="HBUF01396316">
    <property type="protein sequence ID" value="CAG6735612.1"/>
    <property type="molecule type" value="Transcribed_RNA"/>
</dbReference>